<keyword evidence="1" id="KW-0812">Transmembrane</keyword>
<feature type="transmembrane region" description="Helical" evidence="1">
    <location>
        <begin position="296"/>
        <end position="315"/>
    </location>
</feature>
<feature type="transmembrane region" description="Helical" evidence="1">
    <location>
        <begin position="382"/>
        <end position="401"/>
    </location>
</feature>
<feature type="transmembrane region" description="Helical" evidence="1">
    <location>
        <begin position="82"/>
        <end position="104"/>
    </location>
</feature>
<keyword evidence="1" id="KW-1133">Transmembrane helix</keyword>
<feature type="transmembrane region" description="Helical" evidence="1">
    <location>
        <begin position="327"/>
        <end position="345"/>
    </location>
</feature>
<feature type="transmembrane region" description="Helical" evidence="1">
    <location>
        <begin position="136"/>
        <end position="157"/>
    </location>
</feature>
<gene>
    <name evidence="2" type="ORF">GLV81_09970</name>
</gene>
<sequence length="524" mass="58722">MKPGFQSSSSLRYAGMFLLLFLLLILSFPGNRSENDDGYFYAYAIRTYDYAQLWLPRYLIFLPFFKALLNIVQWINPQADAYQLMCVCSSVASIASVLLLYRLLRQHFNTSHIVAFCSAAFLLLSYGYWRYAVEAEVYGIALLLCLLSVYAACASITNAQQGKYLALTALLCGVTVMWYKPAGVVTCIAIPLYMIVLRTSVLKICSWAAMVVLLVVSGYAMAFYASEVDTTFWTYCNSGIQMAGGHPLNAVPVVASNVVSLNYIYAFPAVVSLIEQWFPGKLLVEEVFAAQHHTSLAILAVCTAVLFIMLALFALWKIRSSIFFQGFWKNPFVLWLVVYSAALLIVDPGSPEPWLMIQPALFAVLGIYFFPLIVLHASKRLLYVLVFVLCLHNIVGGYLFIQKEDEDYTRFQSAWLIKNATANDMVISLGSASAVRYLLYYGAAKVFTGEQQFQQAMLAAKQVHQHGGKIYLTDDFVHPSLTVQRRNAAAFAQVQSMLQQQQANIHLLHPQDNTAAAVYQWTPQ</sequence>
<keyword evidence="3" id="KW-1185">Reference proteome</keyword>
<feature type="transmembrane region" description="Helical" evidence="1">
    <location>
        <begin position="204"/>
        <end position="225"/>
    </location>
</feature>
<organism evidence="2 3">
    <name type="scientific">Phnomibacter ginsenosidimutans</name>
    <dbReference type="NCBI Taxonomy" id="2676868"/>
    <lineage>
        <taxon>Bacteria</taxon>
        <taxon>Pseudomonadati</taxon>
        <taxon>Bacteroidota</taxon>
        <taxon>Chitinophagia</taxon>
        <taxon>Chitinophagales</taxon>
        <taxon>Chitinophagaceae</taxon>
        <taxon>Phnomibacter</taxon>
    </lineage>
</organism>
<keyword evidence="1" id="KW-0472">Membrane</keyword>
<proteinExistence type="predicted"/>
<feature type="transmembrane region" description="Helical" evidence="1">
    <location>
        <begin position="177"/>
        <end position="197"/>
    </location>
</feature>
<dbReference type="Proteomes" id="UP000426027">
    <property type="component" value="Chromosome"/>
</dbReference>
<evidence type="ECO:0000256" key="1">
    <source>
        <dbReference type="SAM" id="Phobius"/>
    </source>
</evidence>
<accession>A0A6I6G6P6</accession>
<dbReference type="KEGG" id="fls:GLV81_09970"/>
<name>A0A6I6G6P6_9BACT</name>
<dbReference type="AlphaFoldDB" id="A0A6I6G6P6"/>
<protein>
    <submittedName>
        <fullName evidence="2">DUF2723 domain-containing protein</fullName>
    </submittedName>
</protein>
<dbReference type="EMBL" id="CP046566">
    <property type="protein sequence ID" value="QGW28376.1"/>
    <property type="molecule type" value="Genomic_DNA"/>
</dbReference>
<feature type="transmembrane region" description="Helical" evidence="1">
    <location>
        <begin position="357"/>
        <end position="375"/>
    </location>
</feature>
<dbReference type="RefSeq" id="WP_157478732.1">
    <property type="nucleotide sequence ID" value="NZ_CP046566.1"/>
</dbReference>
<evidence type="ECO:0000313" key="2">
    <source>
        <dbReference type="EMBL" id="QGW28376.1"/>
    </source>
</evidence>
<reference evidence="2 3" key="1">
    <citation type="submission" date="2019-11" db="EMBL/GenBank/DDBJ databases">
        <authorList>
            <person name="Im W.T."/>
        </authorList>
    </citation>
    <scope>NUCLEOTIDE SEQUENCE [LARGE SCALE GENOMIC DNA]</scope>
    <source>
        <strain evidence="2 3">SB-02</strain>
    </source>
</reference>
<feature type="transmembrane region" description="Helical" evidence="1">
    <location>
        <begin position="110"/>
        <end position="129"/>
    </location>
</feature>
<evidence type="ECO:0000313" key="3">
    <source>
        <dbReference type="Proteomes" id="UP000426027"/>
    </source>
</evidence>
<feature type="transmembrane region" description="Helical" evidence="1">
    <location>
        <begin position="56"/>
        <end position="75"/>
    </location>
</feature>